<sequence length="164" mass="19013">MLQPKIETIRAKKLMGKKIQMSLADNKTRALFQSFMPSRHQIKNKVNADVICMQVYNTSLNFKDFTLNTVHQKWAAVEVTDFNLVPDDMEIFTLQGGMYAVFLYKGTPAAFGPTFNYIFNTWLPASAYEVDNRPHFEILGEKYKNDDPESEEEIWVPIRLKQPL</sequence>
<dbReference type="EMBL" id="JANHOH010000012">
    <property type="protein sequence ID" value="MCQ6961201.1"/>
    <property type="molecule type" value="Genomic_DNA"/>
</dbReference>
<dbReference type="Gene3D" id="3.20.80.10">
    <property type="entry name" value="Regulatory factor, effector binding domain"/>
    <property type="match status" value="1"/>
</dbReference>
<evidence type="ECO:0000313" key="2">
    <source>
        <dbReference type="EMBL" id="MCQ6961201.1"/>
    </source>
</evidence>
<dbReference type="Pfam" id="PF06445">
    <property type="entry name" value="GyrI-like"/>
    <property type="match status" value="1"/>
</dbReference>
<name>A0ABT1T9B2_9SPHI</name>
<dbReference type="PANTHER" id="PTHR36444:SF2">
    <property type="entry name" value="TRANSCRIPTIONAL REGULATOR PROTEIN YOBU-RELATED"/>
    <property type="match status" value="1"/>
</dbReference>
<protein>
    <submittedName>
        <fullName evidence="2">GyrI-like domain-containing protein</fullName>
    </submittedName>
</protein>
<dbReference type="PANTHER" id="PTHR36444">
    <property type="entry name" value="TRANSCRIPTIONAL REGULATOR PROTEIN YOBU-RELATED"/>
    <property type="match status" value="1"/>
</dbReference>
<dbReference type="InterPro" id="IPR010499">
    <property type="entry name" value="AraC_E-bd"/>
</dbReference>
<comment type="caution">
    <text evidence="2">The sequence shown here is derived from an EMBL/GenBank/DDBJ whole genome shotgun (WGS) entry which is preliminary data.</text>
</comment>
<accession>A0ABT1T9B2</accession>
<dbReference type="InterPro" id="IPR029442">
    <property type="entry name" value="GyrI-like"/>
</dbReference>
<dbReference type="InterPro" id="IPR053182">
    <property type="entry name" value="YobU-like_regulator"/>
</dbReference>
<feature type="domain" description="AraC effector-binding" evidence="1">
    <location>
        <begin position="2"/>
        <end position="159"/>
    </location>
</feature>
<proteinExistence type="predicted"/>
<organism evidence="2 3">
    <name type="scientific">Mucilaginibacter aquariorum</name>
    <dbReference type="NCBI Taxonomy" id="2967225"/>
    <lineage>
        <taxon>Bacteria</taxon>
        <taxon>Pseudomonadati</taxon>
        <taxon>Bacteroidota</taxon>
        <taxon>Sphingobacteriia</taxon>
        <taxon>Sphingobacteriales</taxon>
        <taxon>Sphingobacteriaceae</taxon>
        <taxon>Mucilaginibacter</taxon>
    </lineage>
</organism>
<dbReference type="SMART" id="SM00871">
    <property type="entry name" value="AraC_E_bind"/>
    <property type="match status" value="1"/>
</dbReference>
<dbReference type="InterPro" id="IPR011256">
    <property type="entry name" value="Reg_factor_effector_dom_sf"/>
</dbReference>
<dbReference type="RefSeq" id="WP_256541371.1">
    <property type="nucleotide sequence ID" value="NZ_JANHOH010000012.1"/>
</dbReference>
<evidence type="ECO:0000313" key="3">
    <source>
        <dbReference type="Proteomes" id="UP001204376"/>
    </source>
</evidence>
<dbReference type="Proteomes" id="UP001204376">
    <property type="component" value="Unassembled WGS sequence"/>
</dbReference>
<reference evidence="2 3" key="1">
    <citation type="submission" date="2022-07" db="EMBL/GenBank/DDBJ databases">
        <title>Mucilaginibacter sp. JC4.</title>
        <authorList>
            <person name="Le V."/>
            <person name="Ko S.-R."/>
            <person name="Ahn C.-Y."/>
            <person name="Oh H.-M."/>
        </authorList>
    </citation>
    <scope>NUCLEOTIDE SEQUENCE [LARGE SCALE GENOMIC DNA]</scope>
    <source>
        <strain evidence="2 3">JC4</strain>
    </source>
</reference>
<dbReference type="SUPFAM" id="SSF55136">
    <property type="entry name" value="Probable bacterial effector-binding domain"/>
    <property type="match status" value="1"/>
</dbReference>
<gene>
    <name evidence="2" type="ORF">NPE20_24725</name>
</gene>
<evidence type="ECO:0000259" key="1">
    <source>
        <dbReference type="SMART" id="SM00871"/>
    </source>
</evidence>
<keyword evidence="3" id="KW-1185">Reference proteome</keyword>